<evidence type="ECO:0000256" key="2">
    <source>
        <dbReference type="ARBA" id="ARBA00022499"/>
    </source>
</evidence>
<comment type="function">
    <text evidence="5">Acts as a sulfur carrier required for 2-thiolation of mcm(5)S(2)U at tRNA wobble positions of cytosolic tRNA(Lys), tRNA(Glu) and tRNA(Gln). Serves as sulfur donor in tRNA 2-thiolation reaction by being thiocarboxylated (-COSH) at its C-terminus by the MOCS3 homolog UBA4. The sulfur is then transferred to tRNA to form 2-thiolation of mcm(5)S(2)U. Prior mcm(5) tRNA modification by the elongator complex is required for 2-thiolation. Also acts as a ubiquitin-like protein (UBL) that is covalently conjugated via an isopeptide bond to lysine residues of target proteins such as AHP1. The thiocarboxylated form serves as substrate for conjugation and oxidative stress specifically induces the formation of UBL-protein conjugates.</text>
</comment>
<comment type="caution">
    <text evidence="7">The sequence shown here is derived from an EMBL/GenBank/DDBJ whole genome shotgun (WGS) entry which is preliminary data.</text>
</comment>
<dbReference type="Pfam" id="PF09138">
    <property type="entry name" value="Urm1"/>
    <property type="match status" value="1"/>
</dbReference>
<dbReference type="PANTHER" id="PTHR14986">
    <property type="entry name" value="RURM1 PROTEIN"/>
    <property type="match status" value="1"/>
</dbReference>
<keyword evidence="2 5" id="KW-1017">Isopeptide bond</keyword>
<evidence type="ECO:0000256" key="3">
    <source>
        <dbReference type="ARBA" id="ARBA00022694"/>
    </source>
</evidence>
<protein>
    <recommendedName>
        <fullName evidence="5 6">Ubiquitin-related modifier 1</fullName>
    </recommendedName>
</protein>
<dbReference type="GO" id="GO:0002098">
    <property type="term" value="P:tRNA wobble uridine modification"/>
    <property type="evidence" value="ECO:0007669"/>
    <property type="project" value="UniProtKB-UniRule"/>
</dbReference>
<comment type="similarity">
    <text evidence="5 6">Belongs to the URM1 family.</text>
</comment>
<keyword evidence="1 5" id="KW-0963">Cytoplasm</keyword>
<dbReference type="Gene3D" id="3.10.20.30">
    <property type="match status" value="1"/>
</dbReference>
<keyword evidence="3 5" id="KW-0819">tRNA processing</keyword>
<comment type="PTM">
    <text evidence="5">C-terminal thiocarboxylation occurs in 2 steps, it is first acyl-adenylated (-COAMP) via the hesA/moeB/thiF part of UBA4, then thiocarboxylated (-COSH) via the rhodanese domain of UBA4.</text>
</comment>
<evidence type="ECO:0000256" key="4">
    <source>
        <dbReference type="ARBA" id="ARBA00022786"/>
    </source>
</evidence>
<feature type="cross-link" description="Glycyl lysine isopeptide (Gly-Lys) (interchain with K-? in acceptor proteins)" evidence="5">
    <location>
        <position position="123"/>
    </location>
</feature>
<dbReference type="InterPro" id="IPR012675">
    <property type="entry name" value="Beta-grasp_dom_sf"/>
</dbReference>
<evidence type="ECO:0000313" key="8">
    <source>
        <dbReference type="Proteomes" id="UP001139887"/>
    </source>
</evidence>
<evidence type="ECO:0000256" key="1">
    <source>
        <dbReference type="ARBA" id="ARBA00022490"/>
    </source>
</evidence>
<dbReference type="HAMAP" id="MF_03048">
    <property type="entry name" value="Urm1"/>
    <property type="match status" value="1"/>
</dbReference>
<accession>A0A9W8LYZ6</accession>
<sequence length="123" mass="13985">MADTTEKETPKLLINVEFSDGLETLIKDEVLKKREGRSCAQIKLEETYGGSPATIRHLAEYIRDNCIKSKPELFYDKDGVRPGILVLINNDDWELFEEDGIDKHDYKLENNADVVFISTLHGG</sequence>
<gene>
    <name evidence="5 7" type="primary">URM1</name>
    <name evidence="7" type="ORF">IWW36_004233</name>
</gene>
<organism evidence="7 8">
    <name type="scientific">Coemansia brasiliensis</name>
    <dbReference type="NCBI Taxonomy" id="2650707"/>
    <lineage>
        <taxon>Eukaryota</taxon>
        <taxon>Fungi</taxon>
        <taxon>Fungi incertae sedis</taxon>
        <taxon>Zoopagomycota</taxon>
        <taxon>Kickxellomycotina</taxon>
        <taxon>Kickxellomycetes</taxon>
        <taxon>Kickxellales</taxon>
        <taxon>Kickxellaceae</taxon>
        <taxon>Coemansia</taxon>
    </lineage>
</organism>
<dbReference type="OrthoDB" id="10248987at2759"/>
<proteinExistence type="inferred from homology"/>
<evidence type="ECO:0000256" key="6">
    <source>
        <dbReference type="RuleBase" id="RU361182"/>
    </source>
</evidence>
<dbReference type="AlphaFoldDB" id="A0A9W8LYZ6"/>
<feature type="modified residue" description="1-thioglycine" evidence="5">
    <location>
        <position position="123"/>
    </location>
</feature>
<reference evidence="7" key="1">
    <citation type="submission" date="2022-07" db="EMBL/GenBank/DDBJ databases">
        <title>Phylogenomic reconstructions and comparative analyses of Kickxellomycotina fungi.</title>
        <authorList>
            <person name="Reynolds N.K."/>
            <person name="Stajich J.E."/>
            <person name="Barry K."/>
            <person name="Grigoriev I.V."/>
            <person name="Crous P."/>
            <person name="Smith M.E."/>
        </authorList>
    </citation>
    <scope>NUCLEOTIDE SEQUENCE</scope>
    <source>
        <strain evidence="7">NRRL 1566</strain>
    </source>
</reference>
<keyword evidence="8" id="KW-1185">Reference proteome</keyword>
<name>A0A9W8LYZ6_9FUNG</name>
<keyword evidence="4 5" id="KW-0833">Ubl conjugation pathway</keyword>
<dbReference type="InterPro" id="IPR016155">
    <property type="entry name" value="Mopterin_synth/thiamin_S_b"/>
</dbReference>
<dbReference type="CDD" id="cd01764">
    <property type="entry name" value="Ubl_Urm1"/>
    <property type="match status" value="1"/>
</dbReference>
<dbReference type="InterPro" id="IPR015221">
    <property type="entry name" value="Urm1"/>
</dbReference>
<dbReference type="GO" id="GO:0005829">
    <property type="term" value="C:cytosol"/>
    <property type="evidence" value="ECO:0007669"/>
    <property type="project" value="UniProtKB-UniRule"/>
</dbReference>
<dbReference type="SUPFAM" id="SSF54285">
    <property type="entry name" value="MoaD/ThiS"/>
    <property type="match status" value="1"/>
</dbReference>
<evidence type="ECO:0000313" key="7">
    <source>
        <dbReference type="EMBL" id="KAJ2846681.1"/>
    </source>
</evidence>
<dbReference type="GO" id="GO:0032447">
    <property type="term" value="P:protein urmylation"/>
    <property type="evidence" value="ECO:0007669"/>
    <property type="project" value="UniProtKB-UniRule"/>
</dbReference>
<evidence type="ECO:0000256" key="5">
    <source>
        <dbReference type="HAMAP-Rule" id="MF_03048"/>
    </source>
</evidence>
<comment type="subcellular location">
    <subcellularLocation>
        <location evidence="5 6">Cytoplasm</location>
    </subcellularLocation>
</comment>
<dbReference type="EMBL" id="JANBUW010000478">
    <property type="protein sequence ID" value="KAJ2846681.1"/>
    <property type="molecule type" value="Genomic_DNA"/>
</dbReference>
<dbReference type="Proteomes" id="UP001139887">
    <property type="component" value="Unassembled WGS sequence"/>
</dbReference>
<comment type="pathway">
    <text evidence="5 6">tRNA modification; 5-methoxycarbonylmethyl-2-thiouridine-tRNA biosynthesis.</text>
</comment>
<dbReference type="GO" id="GO:0034227">
    <property type="term" value="P:tRNA thio-modification"/>
    <property type="evidence" value="ECO:0007669"/>
    <property type="project" value="UniProtKB-UniRule"/>
</dbReference>